<evidence type="ECO:0000256" key="6">
    <source>
        <dbReference type="NCBIfam" id="TIGR01927"/>
    </source>
</evidence>
<keyword evidence="5" id="KW-0474">Menaquinone biosynthesis</keyword>
<dbReference type="PANTHER" id="PTHR48073">
    <property type="entry name" value="O-SUCCINYLBENZOATE SYNTHASE-RELATED"/>
    <property type="match status" value="1"/>
</dbReference>
<feature type="binding site" evidence="5">
    <location>
        <position position="209"/>
    </location>
    <ligand>
        <name>Mg(2+)</name>
        <dbReference type="ChEBI" id="CHEBI:18420"/>
    </ligand>
</feature>
<comment type="caution">
    <text evidence="8">The sequence shown here is derived from an EMBL/GenBank/DDBJ whole genome shotgun (WGS) entry which is preliminary data.</text>
</comment>
<protein>
    <recommendedName>
        <fullName evidence="5 6">o-succinylbenzoate synthase</fullName>
        <shortName evidence="5">OSB synthase</shortName>
        <shortName evidence="5">OSBS</shortName>
        <ecNumber evidence="5 6">4.2.1.113</ecNumber>
    </recommendedName>
    <alternativeName>
        <fullName evidence="5">4-(2'-carboxyphenyl)-4-oxybutyric acid synthase</fullName>
    </alternativeName>
    <alternativeName>
        <fullName evidence="5">o-succinylbenzoic acid synthase</fullName>
    </alternativeName>
</protein>
<name>A0A3A8IPA5_9BACT</name>
<organism evidence="8 9">
    <name type="scientific">Corallococcus exercitus</name>
    <dbReference type="NCBI Taxonomy" id="2316736"/>
    <lineage>
        <taxon>Bacteria</taxon>
        <taxon>Pseudomonadati</taxon>
        <taxon>Myxococcota</taxon>
        <taxon>Myxococcia</taxon>
        <taxon>Myxococcales</taxon>
        <taxon>Cystobacterineae</taxon>
        <taxon>Myxococcaceae</taxon>
        <taxon>Corallococcus</taxon>
    </lineage>
</organism>
<keyword evidence="2 5" id="KW-0460">Magnesium</keyword>
<feature type="active site" description="Proton acceptor" evidence="5">
    <location>
        <position position="289"/>
    </location>
</feature>
<dbReference type="PROSITE" id="PS00909">
    <property type="entry name" value="MR_MLE_2"/>
    <property type="match status" value="1"/>
</dbReference>
<comment type="similarity">
    <text evidence="5">Belongs to the mandelate racemase/muconate lactonizing enzyme family. MenC type 1 subfamily.</text>
</comment>
<dbReference type="InterPro" id="IPR029017">
    <property type="entry name" value="Enolase-like_N"/>
</dbReference>
<gene>
    <name evidence="5 8" type="primary">menC</name>
    <name evidence="8" type="ORF">HMI49_17430</name>
</gene>
<dbReference type="EMBL" id="JABFJV010000090">
    <property type="protein sequence ID" value="NOK34984.1"/>
    <property type="molecule type" value="Genomic_DNA"/>
</dbReference>
<dbReference type="OrthoDB" id="9802699at2"/>
<dbReference type="UniPathway" id="UPA00079"/>
<dbReference type="Gene3D" id="3.20.20.120">
    <property type="entry name" value="Enolase-like C-terminal domain"/>
    <property type="match status" value="1"/>
</dbReference>
<dbReference type="SUPFAM" id="SSF54826">
    <property type="entry name" value="Enolase N-terminal domain-like"/>
    <property type="match status" value="1"/>
</dbReference>
<dbReference type="Pfam" id="PF13378">
    <property type="entry name" value="MR_MLE_C"/>
    <property type="match status" value="1"/>
</dbReference>
<comment type="function">
    <text evidence="5">Converts 2-succinyl-6-hydroxy-2,4-cyclohexadiene-1-carboxylate (SHCHC) to 2-succinylbenzoate (OSB).</text>
</comment>
<dbReference type="InterPro" id="IPR013341">
    <property type="entry name" value="Mandelate_racemase_N_dom"/>
</dbReference>
<dbReference type="SUPFAM" id="SSF51604">
    <property type="entry name" value="Enolase C-terminal domain-like"/>
    <property type="match status" value="1"/>
</dbReference>
<comment type="pathway">
    <text evidence="5">Quinol/quinone metabolism; 1,4-dihydroxy-2-naphthoate biosynthesis; 1,4-dihydroxy-2-naphthoate from chorismate: step 4/7.</text>
</comment>
<dbReference type="SFLD" id="SFLDS00001">
    <property type="entry name" value="Enolase"/>
    <property type="match status" value="1"/>
</dbReference>
<evidence type="ECO:0000313" key="9">
    <source>
        <dbReference type="Proteomes" id="UP000563426"/>
    </source>
</evidence>
<dbReference type="InterPro" id="IPR018110">
    <property type="entry name" value="Mandel_Rmase/mucon_lact_enz_CS"/>
</dbReference>
<dbReference type="RefSeq" id="WP_120525295.1">
    <property type="nucleotide sequence ID" value="NZ_JABFJV010000090.1"/>
</dbReference>
<evidence type="ECO:0000256" key="2">
    <source>
        <dbReference type="ARBA" id="ARBA00022842"/>
    </source>
</evidence>
<dbReference type="GO" id="GO:0000287">
    <property type="term" value="F:magnesium ion binding"/>
    <property type="evidence" value="ECO:0007669"/>
    <property type="project" value="UniProtKB-UniRule"/>
</dbReference>
<evidence type="ECO:0000259" key="7">
    <source>
        <dbReference type="SMART" id="SM00922"/>
    </source>
</evidence>
<feature type="binding site" evidence="5">
    <location>
        <position position="260"/>
    </location>
    <ligand>
        <name>Mg(2+)</name>
        <dbReference type="ChEBI" id="CHEBI:18420"/>
    </ligand>
</feature>
<evidence type="ECO:0000313" key="8">
    <source>
        <dbReference type="EMBL" id="NOK34984.1"/>
    </source>
</evidence>
<dbReference type="InterPro" id="IPR036849">
    <property type="entry name" value="Enolase-like_C_sf"/>
</dbReference>
<dbReference type="GO" id="GO:0009063">
    <property type="term" value="P:amino acid catabolic process"/>
    <property type="evidence" value="ECO:0007669"/>
    <property type="project" value="InterPro"/>
</dbReference>
<dbReference type="InterPro" id="IPR029065">
    <property type="entry name" value="Enolase_C-like"/>
</dbReference>
<dbReference type="GO" id="GO:0043748">
    <property type="term" value="F:O-succinylbenzoate synthase activity"/>
    <property type="evidence" value="ECO:0007669"/>
    <property type="project" value="UniProtKB-EC"/>
</dbReference>
<dbReference type="Proteomes" id="UP000563426">
    <property type="component" value="Unassembled WGS sequence"/>
</dbReference>
<keyword evidence="9" id="KW-1185">Reference proteome</keyword>
<sequence length="384" mass="41459">MRITDATLTPLHLTLAQPLKTARGTYATRDGFLIRLRDEDGRVGQGEAMPLPEFGTEPLTMTHTVLRAWLSSLRGQSLDDSIEGIEATLVPSASQEQRQRGARIRLIDTGEPVPAAQHGLELALLDLLAQRKGVPLCWLLAEEARQEVLVNALLGAEDPEALARQAREAVEEGYQTLKVKVAGRSLDEDEARVRAVREAVGPRVRLRLDANGGWSEPEANRALDRLGWYDLELVEQPTPPEDLQALWRVQRRAPCLIAADETLATPAAVRTLLTMDLGGGPAVGAVVIKPMVLGGLLPSMVVALRAAHLGMHAFVTSSIDGVVARAGAAHLASALPSGELASGLAVGRLFADEPRDHPYQPHRGIVRLRDVPGLGLNPDLIRDR</sequence>
<dbReference type="GO" id="GO:0016854">
    <property type="term" value="F:racemase and epimerase activity"/>
    <property type="evidence" value="ECO:0007669"/>
    <property type="project" value="UniProtKB-ARBA"/>
</dbReference>
<keyword evidence="1 5" id="KW-0479">Metal-binding</keyword>
<evidence type="ECO:0000256" key="4">
    <source>
        <dbReference type="ARBA" id="ARBA00023239"/>
    </source>
</evidence>
<keyword evidence="4 5" id="KW-0456">Lyase</keyword>
<comment type="pathway">
    <text evidence="5">Quinol/quinone metabolism; menaquinone biosynthesis.</text>
</comment>
<dbReference type="CDD" id="cd03320">
    <property type="entry name" value="OSBS"/>
    <property type="match status" value="1"/>
</dbReference>
<dbReference type="NCBIfam" id="TIGR01927">
    <property type="entry name" value="menC_gam_Gplu"/>
    <property type="match status" value="1"/>
</dbReference>
<dbReference type="InterPro" id="IPR010196">
    <property type="entry name" value="OSB_synthase_MenC1"/>
</dbReference>
<reference evidence="8 9" key="1">
    <citation type="submission" date="2020-05" db="EMBL/GenBank/DDBJ databases">
        <authorList>
            <person name="Whitworth D."/>
        </authorList>
    </citation>
    <scope>NUCLEOTIDE SEQUENCE [LARGE SCALE GENOMIC DNA]</scope>
    <source>
        <strain evidence="8 9">AB043B</strain>
    </source>
</reference>
<feature type="binding site" evidence="5">
    <location>
        <position position="235"/>
    </location>
    <ligand>
        <name>Mg(2+)</name>
        <dbReference type="ChEBI" id="CHEBI:18420"/>
    </ligand>
</feature>
<accession>A0A3A8IPA5</accession>
<dbReference type="SMART" id="SM00922">
    <property type="entry name" value="MR_MLE"/>
    <property type="match status" value="1"/>
</dbReference>
<dbReference type="AlphaFoldDB" id="A0A3A8IPA5"/>
<evidence type="ECO:0000256" key="5">
    <source>
        <dbReference type="HAMAP-Rule" id="MF_00470"/>
    </source>
</evidence>
<dbReference type="GO" id="GO:0009234">
    <property type="term" value="P:menaquinone biosynthetic process"/>
    <property type="evidence" value="ECO:0007669"/>
    <property type="project" value="UniProtKB-UniRule"/>
</dbReference>
<dbReference type="InterPro" id="IPR013342">
    <property type="entry name" value="Mandelate_racemase_C"/>
</dbReference>
<dbReference type="Gene3D" id="3.30.390.10">
    <property type="entry name" value="Enolase-like, N-terminal domain"/>
    <property type="match status" value="1"/>
</dbReference>
<evidence type="ECO:0000256" key="3">
    <source>
        <dbReference type="ARBA" id="ARBA00023235"/>
    </source>
</evidence>
<dbReference type="SFLD" id="SFLDF00009">
    <property type="entry name" value="o-succinylbenzoate_synthase"/>
    <property type="match status" value="1"/>
</dbReference>
<keyword evidence="3" id="KW-0413">Isomerase</keyword>
<dbReference type="UniPathway" id="UPA01057">
    <property type="reaction ID" value="UER00165"/>
</dbReference>
<proteinExistence type="inferred from homology"/>
<dbReference type="EC" id="4.2.1.113" evidence="5 6"/>
<dbReference type="GO" id="GO:0006518">
    <property type="term" value="P:peptide metabolic process"/>
    <property type="evidence" value="ECO:0007669"/>
    <property type="project" value="UniProtKB-ARBA"/>
</dbReference>
<dbReference type="SFLD" id="SFLDG00180">
    <property type="entry name" value="muconate_cycloisomerase"/>
    <property type="match status" value="1"/>
</dbReference>
<dbReference type="HAMAP" id="MF_00470">
    <property type="entry name" value="MenC_1"/>
    <property type="match status" value="1"/>
</dbReference>
<comment type="catalytic activity">
    <reaction evidence="5">
        <text>(1R,6R)-6-hydroxy-2-succinyl-cyclohexa-2,4-diene-1-carboxylate = 2-succinylbenzoate + H2O</text>
        <dbReference type="Rhea" id="RHEA:10196"/>
        <dbReference type="ChEBI" id="CHEBI:15377"/>
        <dbReference type="ChEBI" id="CHEBI:18325"/>
        <dbReference type="ChEBI" id="CHEBI:58689"/>
        <dbReference type="EC" id="4.2.1.113"/>
    </reaction>
</comment>
<feature type="domain" description="Mandelate racemase/muconate lactonizing enzyme C-terminal" evidence="7">
    <location>
        <begin position="159"/>
        <end position="256"/>
    </location>
</feature>
<comment type="cofactor">
    <cofactor evidence="5">
        <name>a divalent metal cation</name>
        <dbReference type="ChEBI" id="CHEBI:60240"/>
    </cofactor>
</comment>
<feature type="active site" description="Proton donor" evidence="5">
    <location>
        <position position="180"/>
    </location>
</feature>
<dbReference type="PANTHER" id="PTHR48073:SF2">
    <property type="entry name" value="O-SUCCINYLBENZOATE SYNTHASE"/>
    <property type="match status" value="1"/>
</dbReference>
<evidence type="ECO:0000256" key="1">
    <source>
        <dbReference type="ARBA" id="ARBA00022723"/>
    </source>
</evidence>
<dbReference type="Pfam" id="PF02746">
    <property type="entry name" value="MR_MLE_N"/>
    <property type="match status" value="1"/>
</dbReference>